<organism evidence="2 3">
    <name type="scientific">Chryseobacterium taiwanense</name>
    <dbReference type="NCBI Taxonomy" id="363331"/>
    <lineage>
        <taxon>Bacteria</taxon>
        <taxon>Pseudomonadati</taxon>
        <taxon>Bacteroidota</taxon>
        <taxon>Flavobacteriia</taxon>
        <taxon>Flavobacteriales</taxon>
        <taxon>Weeksellaceae</taxon>
        <taxon>Chryseobacterium group</taxon>
        <taxon>Chryseobacterium</taxon>
    </lineage>
</organism>
<gene>
    <name evidence="2" type="ORF">RM51_10840</name>
</gene>
<comment type="caution">
    <text evidence="2">The sequence shown here is derived from an EMBL/GenBank/DDBJ whole genome shotgun (WGS) entry which is preliminary data.</text>
</comment>
<evidence type="ECO:0000313" key="3">
    <source>
        <dbReference type="Proteomes" id="UP000031167"/>
    </source>
</evidence>
<dbReference type="AlphaFoldDB" id="A0A0B4D233"/>
<sequence>MSHSISPHENLSGSVAIEKIKHITEGSGTCFFSTHVNGDTKSRPMALQEVDTEGNLWFLSDVNSDKNHEIFSDSDVELYFMNHSKYEYMLIKGKATVSQDKALIEKYWTDFANAWFDGKDDPSISVIKVAPNDGYYYETKQNKLVAMSKMIFAAITGKSIEDGGIEGKLEI</sequence>
<dbReference type="PANTHER" id="PTHR34818:SF1">
    <property type="entry name" value="PROTEIN BLI-3"/>
    <property type="match status" value="1"/>
</dbReference>
<dbReference type="OrthoDB" id="1432662at2"/>
<dbReference type="Pfam" id="PF16242">
    <property type="entry name" value="Pyrid_ox_like"/>
    <property type="match status" value="1"/>
</dbReference>
<evidence type="ECO:0000259" key="1">
    <source>
        <dbReference type="Pfam" id="PF16242"/>
    </source>
</evidence>
<protein>
    <recommendedName>
        <fullName evidence="1">General stress protein FMN-binding split barrel domain-containing protein</fullName>
    </recommendedName>
</protein>
<dbReference type="RefSeq" id="WP_039368985.1">
    <property type="nucleotide sequence ID" value="NZ_JWTA01000008.1"/>
</dbReference>
<dbReference type="STRING" id="363331.RM51_10840"/>
<dbReference type="Proteomes" id="UP000031167">
    <property type="component" value="Unassembled WGS sequence"/>
</dbReference>
<evidence type="ECO:0000313" key="2">
    <source>
        <dbReference type="EMBL" id="KIC62687.1"/>
    </source>
</evidence>
<feature type="domain" description="General stress protein FMN-binding split barrel" evidence="1">
    <location>
        <begin position="17"/>
        <end position="160"/>
    </location>
</feature>
<dbReference type="InterPro" id="IPR052917">
    <property type="entry name" value="Stress-Dev_Protein"/>
</dbReference>
<keyword evidence="3" id="KW-1185">Reference proteome</keyword>
<proteinExistence type="predicted"/>
<dbReference type="SUPFAM" id="SSF50475">
    <property type="entry name" value="FMN-binding split barrel"/>
    <property type="match status" value="1"/>
</dbReference>
<name>A0A0B4D233_9FLAO</name>
<dbReference type="EMBL" id="JWTA01000008">
    <property type="protein sequence ID" value="KIC62687.1"/>
    <property type="molecule type" value="Genomic_DNA"/>
</dbReference>
<dbReference type="InterPro" id="IPR012349">
    <property type="entry name" value="Split_barrel_FMN-bd"/>
</dbReference>
<dbReference type="InterPro" id="IPR038725">
    <property type="entry name" value="YdaG_split_barrel_FMN-bd"/>
</dbReference>
<dbReference type="Gene3D" id="2.30.110.10">
    <property type="entry name" value="Electron Transport, Fmn-binding Protein, Chain A"/>
    <property type="match status" value="1"/>
</dbReference>
<reference evidence="2 3" key="1">
    <citation type="submission" date="2014-12" db="EMBL/GenBank/DDBJ databases">
        <title>Genome sequencing of Chryseobacterium taiwanense TPW19.</title>
        <authorList>
            <person name="Tan P.W."/>
            <person name="Chan K.-G."/>
        </authorList>
    </citation>
    <scope>NUCLEOTIDE SEQUENCE [LARGE SCALE GENOMIC DNA]</scope>
    <source>
        <strain evidence="2 3">TPW19</strain>
    </source>
</reference>
<dbReference type="PANTHER" id="PTHR34818">
    <property type="entry name" value="PROTEIN BLI-3"/>
    <property type="match status" value="1"/>
</dbReference>
<accession>A0A0B4D233</accession>